<feature type="compositionally biased region" description="Low complexity" evidence="1">
    <location>
        <begin position="274"/>
        <end position="298"/>
    </location>
</feature>
<dbReference type="Proteomes" id="UP000271337">
    <property type="component" value="Unassembled WGS sequence"/>
</dbReference>
<feature type="region of interest" description="Disordered" evidence="1">
    <location>
        <begin position="153"/>
        <end position="298"/>
    </location>
</feature>
<sequence length="298" mass="30757">MHVTAMAKLAFLILLAGLGGSEIRDALAQRFPIDTTATSVSTSSTASTITTTQDSSTISLSIAGASTPSANSASGTDSISSISTSSTSLSSIAAEASNTAVNTTLMEDVKSNGSGLSSGAKVGVGIGVGVGIPLLAAILIAIFLIRKRRKRSLGPYGPVTTSDKGVGESSSFHSPSITHHELRNVGSKAPFLPPIPAQETSLHSPDQELSPSAVQNEQPSPITPARRNNSYQRPKSSQDISRSSTLNLHTRPATAPQQTLTTNEDLPPSPESPVSPVSPVSAASSRPSSLRRSSNYER</sequence>
<dbReference type="OrthoDB" id="3939885at2759"/>
<name>A0A3M6XYA6_HORWE</name>
<organism evidence="4 5">
    <name type="scientific">Hortaea werneckii</name>
    <name type="common">Black yeast</name>
    <name type="synonym">Cladosporium werneckii</name>
    <dbReference type="NCBI Taxonomy" id="91943"/>
    <lineage>
        <taxon>Eukaryota</taxon>
        <taxon>Fungi</taxon>
        <taxon>Dikarya</taxon>
        <taxon>Ascomycota</taxon>
        <taxon>Pezizomycotina</taxon>
        <taxon>Dothideomycetes</taxon>
        <taxon>Dothideomycetidae</taxon>
        <taxon>Mycosphaerellales</taxon>
        <taxon>Teratosphaeriaceae</taxon>
        <taxon>Hortaea</taxon>
    </lineage>
</organism>
<feature type="chain" id="PRO_5017957240" description="Mid2 domain-containing protein" evidence="3">
    <location>
        <begin position="29"/>
        <end position="298"/>
    </location>
</feature>
<dbReference type="AlphaFoldDB" id="A0A3M6XYA6"/>
<feature type="transmembrane region" description="Helical" evidence="2">
    <location>
        <begin position="122"/>
        <end position="145"/>
    </location>
</feature>
<gene>
    <name evidence="4" type="ORF">D0867_13411</name>
</gene>
<feature type="signal peptide" evidence="3">
    <location>
        <begin position="1"/>
        <end position="28"/>
    </location>
</feature>
<evidence type="ECO:0000256" key="2">
    <source>
        <dbReference type="SAM" id="Phobius"/>
    </source>
</evidence>
<feature type="compositionally biased region" description="Polar residues" evidence="1">
    <location>
        <begin position="198"/>
        <end position="248"/>
    </location>
</feature>
<feature type="compositionally biased region" description="Polar residues" evidence="1">
    <location>
        <begin position="255"/>
        <end position="264"/>
    </location>
</feature>
<evidence type="ECO:0000256" key="3">
    <source>
        <dbReference type="SAM" id="SignalP"/>
    </source>
</evidence>
<keyword evidence="2" id="KW-1133">Transmembrane helix</keyword>
<dbReference type="EMBL" id="QWIL01002265">
    <property type="protein sequence ID" value="RMX95681.1"/>
    <property type="molecule type" value="Genomic_DNA"/>
</dbReference>
<keyword evidence="2" id="KW-0812">Transmembrane</keyword>
<keyword evidence="2" id="KW-0472">Membrane</keyword>
<evidence type="ECO:0008006" key="6">
    <source>
        <dbReference type="Google" id="ProtNLM"/>
    </source>
</evidence>
<comment type="caution">
    <text evidence="4">The sequence shown here is derived from an EMBL/GenBank/DDBJ whole genome shotgun (WGS) entry which is preliminary data.</text>
</comment>
<evidence type="ECO:0000313" key="4">
    <source>
        <dbReference type="EMBL" id="RMX95681.1"/>
    </source>
</evidence>
<evidence type="ECO:0000256" key="1">
    <source>
        <dbReference type="SAM" id="MobiDB-lite"/>
    </source>
</evidence>
<feature type="compositionally biased region" description="Polar residues" evidence="1">
    <location>
        <begin position="159"/>
        <end position="177"/>
    </location>
</feature>
<reference evidence="4 5" key="1">
    <citation type="journal article" date="2018" name="BMC Genomics">
        <title>Genomic evidence for intraspecific hybridization in a clonal and extremely halotolerant yeast.</title>
        <authorList>
            <person name="Gostincar C."/>
            <person name="Stajich J.E."/>
            <person name="Zupancic J."/>
            <person name="Zalar P."/>
            <person name="Gunde-Cimerman N."/>
        </authorList>
    </citation>
    <scope>NUCLEOTIDE SEQUENCE [LARGE SCALE GENOMIC DNA]</scope>
    <source>
        <strain evidence="4 5">EXF-6669</strain>
    </source>
</reference>
<keyword evidence="3" id="KW-0732">Signal</keyword>
<accession>A0A3M6XYA6</accession>
<evidence type="ECO:0000313" key="5">
    <source>
        <dbReference type="Proteomes" id="UP000271337"/>
    </source>
</evidence>
<proteinExistence type="predicted"/>
<protein>
    <recommendedName>
        <fullName evidence="6">Mid2 domain-containing protein</fullName>
    </recommendedName>
</protein>